<sequence length="202" mass="22862">MAIKAWSKDGEPEIIAKGYGRVLVRQWFINPYTNERIDFTQFGSLKNQWPTIIMAITDKLEVLVVRQFRFSPNEITLEVPGGNPNPKFEDNSPIAVGSRELSEETGYTPREVIQLAPKAFFDPASYNVNYYPCLALGCYPTPEKKEDNSNEKTEVVLIPLKEYLKMMFNGEIFDSKTGHLLVMSLIHILGTDAEALANKILT</sequence>
<evidence type="ECO:0000259" key="1">
    <source>
        <dbReference type="PROSITE" id="PS51462"/>
    </source>
</evidence>
<gene>
    <name evidence="2" type="ORF">A2642_04695</name>
</gene>
<dbReference type="Gene3D" id="3.90.79.10">
    <property type="entry name" value="Nucleoside Triphosphate Pyrophosphohydrolase"/>
    <property type="match status" value="1"/>
</dbReference>
<reference evidence="2 3" key="1">
    <citation type="journal article" date="2016" name="Nat. Commun.">
        <title>Thousands of microbial genomes shed light on interconnected biogeochemical processes in an aquifer system.</title>
        <authorList>
            <person name="Anantharaman K."/>
            <person name="Brown C.T."/>
            <person name="Hug L.A."/>
            <person name="Sharon I."/>
            <person name="Castelle C.J."/>
            <person name="Probst A.J."/>
            <person name="Thomas B.C."/>
            <person name="Singh A."/>
            <person name="Wilkins M.J."/>
            <person name="Karaoz U."/>
            <person name="Brodie E.L."/>
            <person name="Williams K.H."/>
            <person name="Hubbard S.S."/>
            <person name="Banfield J.F."/>
        </authorList>
    </citation>
    <scope>NUCLEOTIDE SEQUENCE [LARGE SCALE GENOMIC DNA]</scope>
</reference>
<feature type="domain" description="Nudix hydrolase" evidence="1">
    <location>
        <begin position="46"/>
        <end position="180"/>
    </location>
</feature>
<dbReference type="InterPro" id="IPR015797">
    <property type="entry name" value="NUDIX_hydrolase-like_dom_sf"/>
</dbReference>
<protein>
    <recommendedName>
        <fullName evidence="1">Nudix hydrolase domain-containing protein</fullName>
    </recommendedName>
</protein>
<dbReference type="CDD" id="cd03424">
    <property type="entry name" value="NUDIX_ADPRase_Nudt5_UGPPase_Nudt14"/>
    <property type="match status" value="1"/>
</dbReference>
<name>A0A1F6V3E7_9BACT</name>
<organism evidence="2 3">
    <name type="scientific">Candidatus Nomurabacteria bacterium RIFCSPHIGHO2_01_FULL_39_10</name>
    <dbReference type="NCBI Taxonomy" id="1801733"/>
    <lineage>
        <taxon>Bacteria</taxon>
        <taxon>Candidatus Nomuraibacteriota</taxon>
    </lineage>
</organism>
<evidence type="ECO:0000313" key="2">
    <source>
        <dbReference type="EMBL" id="OGI63976.1"/>
    </source>
</evidence>
<evidence type="ECO:0000313" key="3">
    <source>
        <dbReference type="Proteomes" id="UP000178700"/>
    </source>
</evidence>
<dbReference type="EMBL" id="MFTJ01000061">
    <property type="protein sequence ID" value="OGI63976.1"/>
    <property type="molecule type" value="Genomic_DNA"/>
</dbReference>
<dbReference type="Proteomes" id="UP000178700">
    <property type="component" value="Unassembled WGS sequence"/>
</dbReference>
<dbReference type="SUPFAM" id="SSF55811">
    <property type="entry name" value="Nudix"/>
    <property type="match status" value="1"/>
</dbReference>
<dbReference type="InterPro" id="IPR000086">
    <property type="entry name" value="NUDIX_hydrolase_dom"/>
</dbReference>
<comment type="caution">
    <text evidence="2">The sequence shown here is derived from an EMBL/GenBank/DDBJ whole genome shotgun (WGS) entry which is preliminary data.</text>
</comment>
<dbReference type="PROSITE" id="PS51462">
    <property type="entry name" value="NUDIX"/>
    <property type="match status" value="1"/>
</dbReference>
<proteinExistence type="predicted"/>
<dbReference type="AlphaFoldDB" id="A0A1F6V3E7"/>
<dbReference type="Pfam" id="PF00293">
    <property type="entry name" value="NUDIX"/>
    <property type="match status" value="1"/>
</dbReference>
<accession>A0A1F6V3E7</accession>